<evidence type="ECO:0000259" key="11">
    <source>
        <dbReference type="Pfam" id="PF20974"/>
    </source>
</evidence>
<dbReference type="HAMAP" id="MF_00126">
    <property type="entry name" value="Gln_tRNA_synth"/>
    <property type="match status" value="1"/>
</dbReference>
<dbReference type="SUPFAM" id="SSF52374">
    <property type="entry name" value="Nucleotidylyl transferase"/>
    <property type="match status" value="1"/>
</dbReference>
<comment type="catalytic activity">
    <reaction evidence="8">
        <text>tRNA(Gln) + L-glutamine + ATP = L-glutaminyl-tRNA(Gln) + AMP + diphosphate</text>
        <dbReference type="Rhea" id="RHEA:20121"/>
        <dbReference type="Rhea" id="RHEA-COMP:9662"/>
        <dbReference type="Rhea" id="RHEA-COMP:9681"/>
        <dbReference type="ChEBI" id="CHEBI:30616"/>
        <dbReference type="ChEBI" id="CHEBI:33019"/>
        <dbReference type="ChEBI" id="CHEBI:58359"/>
        <dbReference type="ChEBI" id="CHEBI:78442"/>
        <dbReference type="ChEBI" id="CHEBI:78521"/>
        <dbReference type="ChEBI" id="CHEBI:456215"/>
        <dbReference type="EC" id="6.1.1.18"/>
    </reaction>
</comment>
<dbReference type="EMBL" id="UINC01026841">
    <property type="protein sequence ID" value="SVB05024.1"/>
    <property type="molecule type" value="Genomic_DNA"/>
</dbReference>
<dbReference type="FunFam" id="1.10.1160.10:FF:000001">
    <property type="entry name" value="Glutamine--tRNA ligase"/>
    <property type="match status" value="1"/>
</dbReference>
<feature type="domain" description="Glutamyl/glutaminyl-tRNA synthetase class Ib catalytic" evidence="9">
    <location>
        <begin position="28"/>
        <end position="337"/>
    </location>
</feature>
<dbReference type="Gene3D" id="3.40.50.620">
    <property type="entry name" value="HUPs"/>
    <property type="match status" value="1"/>
</dbReference>
<evidence type="ECO:0000256" key="6">
    <source>
        <dbReference type="ARBA" id="ARBA00022917"/>
    </source>
</evidence>
<evidence type="ECO:0000313" key="12">
    <source>
        <dbReference type="EMBL" id="SVB05024.1"/>
    </source>
</evidence>
<evidence type="ECO:0000259" key="10">
    <source>
        <dbReference type="Pfam" id="PF03950"/>
    </source>
</evidence>
<name>A0A382AUI8_9ZZZZ</name>
<dbReference type="GO" id="GO:0006425">
    <property type="term" value="P:glutaminyl-tRNA aminoacylation"/>
    <property type="evidence" value="ECO:0007669"/>
    <property type="project" value="InterPro"/>
</dbReference>
<feature type="domain" description="Glutamyl/glutaminyl-tRNA synthetase class Ib anti-codon binding" evidence="10">
    <location>
        <begin position="340"/>
        <end position="440"/>
    </location>
</feature>
<reference evidence="12" key="1">
    <citation type="submission" date="2018-05" db="EMBL/GenBank/DDBJ databases">
        <authorList>
            <person name="Lanie J.A."/>
            <person name="Ng W.-L."/>
            <person name="Kazmierczak K.M."/>
            <person name="Andrzejewski T.M."/>
            <person name="Davidsen T.M."/>
            <person name="Wayne K.J."/>
            <person name="Tettelin H."/>
            <person name="Glass J.I."/>
            <person name="Rusch D."/>
            <person name="Podicherti R."/>
            <person name="Tsui H.-C.T."/>
            <person name="Winkler M.E."/>
        </authorList>
    </citation>
    <scope>NUCLEOTIDE SEQUENCE</scope>
</reference>
<proteinExistence type="inferred from homology"/>
<dbReference type="Pfam" id="PF03950">
    <property type="entry name" value="tRNA-synt_1c_C"/>
    <property type="match status" value="1"/>
</dbReference>
<dbReference type="GO" id="GO:0005524">
    <property type="term" value="F:ATP binding"/>
    <property type="evidence" value="ECO:0007669"/>
    <property type="project" value="UniProtKB-KW"/>
</dbReference>
<sequence>MATKTTGKDFIRHIIRNDLELGKNEGRICTRFPPEPNGYLHIGHAQSICLNFGVAKDFDGECFLRFDDTNPAKETTDFVEAIIKDVAWLGFDWGNRLTHASDYFDDIYDCAVELIEDGHAYVDSQSGDEIRQTRGTLNESGTDSPYRNRSVAENLGLFERMRSGEFDNGENVLRAKIDMSSPNINLRDPIIYRILHLEHQRTGNKWCIYPMYDFAHTLSDAIEGTTHSLCTLEFEDHRPLYEWFLDHLNLPNRPRQIEFSRLNLEHTHLSKRKLAELVETNEVDGWDDPRMPTLSGMRNRGYPASTVQDFCQRVGITKKDKSIEMALLENSVREKLDVDSPRIMAVLNPLKVTIENYPDGVTEELDAKNHPKNPDMGHRSMMFNKEIFIEHDDFMENPTEQFYRLKPGGEVRLRFAYIIKCKDIIKDDKGNIIELICTYDPETKSGSGTSTKKVKSAIHWVSANNTIKAQVNLYSALFSVAKPTGKEDLNPNSLEQIEALIEASVSDAEVGDRFQFERNGYFILDADGDKGKIFNRIITLKDTWAKVKNK</sequence>
<evidence type="ECO:0000256" key="1">
    <source>
        <dbReference type="ARBA" id="ARBA00012836"/>
    </source>
</evidence>
<dbReference type="InterPro" id="IPR001412">
    <property type="entry name" value="aa-tRNA-synth_I_CS"/>
</dbReference>
<dbReference type="GO" id="GO:0005829">
    <property type="term" value="C:cytosol"/>
    <property type="evidence" value="ECO:0007669"/>
    <property type="project" value="TreeGrafter"/>
</dbReference>
<dbReference type="InterPro" id="IPR000924">
    <property type="entry name" value="Glu/Gln-tRNA-synth"/>
</dbReference>
<evidence type="ECO:0000256" key="8">
    <source>
        <dbReference type="ARBA" id="ARBA00048270"/>
    </source>
</evidence>
<dbReference type="PROSITE" id="PS00178">
    <property type="entry name" value="AA_TRNA_LIGASE_I"/>
    <property type="match status" value="1"/>
</dbReference>
<keyword evidence="2" id="KW-0963">Cytoplasm</keyword>
<dbReference type="AlphaFoldDB" id="A0A382AUI8"/>
<keyword evidence="6" id="KW-0648">Protein biosynthesis</keyword>
<evidence type="ECO:0000256" key="7">
    <source>
        <dbReference type="ARBA" id="ARBA00023146"/>
    </source>
</evidence>
<dbReference type="NCBIfam" id="NF011291">
    <property type="entry name" value="PRK14703.1"/>
    <property type="match status" value="1"/>
</dbReference>
<dbReference type="InterPro" id="IPR014729">
    <property type="entry name" value="Rossmann-like_a/b/a_fold"/>
</dbReference>
<keyword evidence="3" id="KW-0436">Ligase</keyword>
<protein>
    <recommendedName>
        <fullName evidence="1">glutamine--tRNA ligase</fullName>
        <ecNumber evidence="1">6.1.1.18</ecNumber>
    </recommendedName>
</protein>
<keyword evidence="4" id="KW-0547">Nucleotide-binding</keyword>
<evidence type="ECO:0000256" key="2">
    <source>
        <dbReference type="ARBA" id="ARBA00022490"/>
    </source>
</evidence>
<dbReference type="InterPro" id="IPR004514">
    <property type="entry name" value="Gln-tRNA-synth"/>
</dbReference>
<dbReference type="FunFam" id="3.40.50.620:FF:000037">
    <property type="entry name" value="Glutamine--tRNA ligase cytoplasmic"/>
    <property type="match status" value="1"/>
</dbReference>
<dbReference type="InterPro" id="IPR050132">
    <property type="entry name" value="Gln/Glu-tRNA_Ligase"/>
</dbReference>
<dbReference type="PRINTS" id="PR00987">
    <property type="entry name" value="TRNASYNTHGLU"/>
</dbReference>
<dbReference type="InterPro" id="IPR022861">
    <property type="entry name" value="Gln_tRNA_ligase_bac"/>
</dbReference>
<dbReference type="Gene3D" id="2.40.240.10">
    <property type="entry name" value="Ribosomal Protein L25, Chain P"/>
    <property type="match status" value="2"/>
</dbReference>
<dbReference type="GO" id="GO:0004819">
    <property type="term" value="F:glutamine-tRNA ligase activity"/>
    <property type="evidence" value="ECO:0007669"/>
    <property type="project" value="UniProtKB-EC"/>
</dbReference>
<evidence type="ECO:0000256" key="5">
    <source>
        <dbReference type="ARBA" id="ARBA00022840"/>
    </source>
</evidence>
<dbReference type="InterPro" id="IPR020056">
    <property type="entry name" value="Rbsml_bL25/Gln-tRNA_synth_N"/>
</dbReference>
<keyword evidence="5" id="KW-0067">ATP-binding</keyword>
<dbReference type="FunFam" id="3.90.800.10:FF:000001">
    <property type="entry name" value="Glutamine--tRNA ligase"/>
    <property type="match status" value="1"/>
</dbReference>
<dbReference type="PANTHER" id="PTHR43097:SF5">
    <property type="entry name" value="GLUTAMATE--TRNA LIGASE"/>
    <property type="match status" value="1"/>
</dbReference>
<keyword evidence="7" id="KW-0030">Aminoacyl-tRNA synthetase</keyword>
<dbReference type="InterPro" id="IPR049437">
    <property type="entry name" value="tRNA-synt_1c_C2"/>
</dbReference>
<organism evidence="12">
    <name type="scientific">marine metagenome</name>
    <dbReference type="NCBI Taxonomy" id="408172"/>
    <lineage>
        <taxon>unclassified sequences</taxon>
        <taxon>metagenomes</taxon>
        <taxon>ecological metagenomes</taxon>
    </lineage>
</organism>
<dbReference type="EC" id="6.1.1.18" evidence="1"/>
<evidence type="ECO:0000259" key="9">
    <source>
        <dbReference type="Pfam" id="PF00749"/>
    </source>
</evidence>
<evidence type="ECO:0000256" key="4">
    <source>
        <dbReference type="ARBA" id="ARBA00022741"/>
    </source>
</evidence>
<feature type="domain" description="tRNA synthetases class I (E and Q) anti-codon binding" evidence="11">
    <location>
        <begin position="458"/>
        <end position="525"/>
    </location>
</feature>
<dbReference type="PANTHER" id="PTHR43097">
    <property type="entry name" value="GLUTAMINE-TRNA LIGASE"/>
    <property type="match status" value="1"/>
</dbReference>
<dbReference type="InterPro" id="IPR020059">
    <property type="entry name" value="Glu/Gln-tRNA-synth_Ib_codon-bd"/>
</dbReference>
<evidence type="ECO:0000256" key="3">
    <source>
        <dbReference type="ARBA" id="ARBA00022598"/>
    </source>
</evidence>
<dbReference type="InterPro" id="IPR011035">
    <property type="entry name" value="Ribosomal_bL25/Gln-tRNA_synth"/>
</dbReference>
<dbReference type="NCBIfam" id="TIGR00440">
    <property type="entry name" value="glnS"/>
    <property type="match status" value="1"/>
</dbReference>
<accession>A0A382AUI8</accession>
<dbReference type="Pfam" id="PF20974">
    <property type="entry name" value="tRNA-synt_1c_C2"/>
    <property type="match status" value="1"/>
</dbReference>
<dbReference type="Pfam" id="PF00749">
    <property type="entry name" value="tRNA-synt_1c"/>
    <property type="match status" value="1"/>
</dbReference>
<dbReference type="InterPro" id="IPR020058">
    <property type="entry name" value="Glu/Gln-tRNA-synth_Ib_cat-dom"/>
</dbReference>
<dbReference type="FunFam" id="2.40.240.10:FF:000001">
    <property type="entry name" value="Glutamine--tRNA ligase"/>
    <property type="match status" value="1"/>
</dbReference>
<gene>
    <name evidence="12" type="ORF">METZ01_LOCUS157878</name>
</gene>
<dbReference type="SUPFAM" id="SSF50715">
    <property type="entry name" value="Ribosomal protein L25-like"/>
    <property type="match status" value="1"/>
</dbReference>